<feature type="compositionally biased region" description="Low complexity" evidence="2">
    <location>
        <begin position="112"/>
        <end position="122"/>
    </location>
</feature>
<accession>A0AAN6QDZ8</accession>
<keyword evidence="1" id="KW-0833">Ubl conjugation pathway</keyword>
<evidence type="ECO:0000256" key="1">
    <source>
        <dbReference type="ARBA" id="ARBA00022786"/>
    </source>
</evidence>
<evidence type="ECO:0000256" key="2">
    <source>
        <dbReference type="SAM" id="MobiDB-lite"/>
    </source>
</evidence>
<dbReference type="InterPro" id="IPR018860">
    <property type="entry name" value="APC_suCDC26"/>
</dbReference>
<dbReference type="GO" id="GO:0005680">
    <property type="term" value="C:anaphase-promoting complex"/>
    <property type="evidence" value="ECO:0007669"/>
    <property type="project" value="InterPro"/>
</dbReference>
<gene>
    <name evidence="3" type="ORF">N658DRAFT_503585</name>
</gene>
<protein>
    <submittedName>
        <fullName evidence="3">Uncharacterized protein</fullName>
    </submittedName>
</protein>
<comment type="caution">
    <text evidence="3">The sequence shown here is derived from an EMBL/GenBank/DDBJ whole genome shotgun (WGS) entry which is preliminary data.</text>
</comment>
<feature type="compositionally biased region" description="Low complexity" evidence="2">
    <location>
        <begin position="221"/>
        <end position="240"/>
    </location>
</feature>
<feature type="region of interest" description="Disordered" evidence="2">
    <location>
        <begin position="83"/>
        <end position="279"/>
    </location>
</feature>
<dbReference type="Pfam" id="PF10471">
    <property type="entry name" value="ANAPC_CDC26"/>
    <property type="match status" value="1"/>
</dbReference>
<dbReference type="GO" id="GO:0031145">
    <property type="term" value="P:anaphase-promoting complex-dependent catabolic process"/>
    <property type="evidence" value="ECO:0007669"/>
    <property type="project" value="InterPro"/>
</dbReference>
<organism evidence="3 4">
    <name type="scientific">Parathielavia hyrcaniae</name>
    <dbReference type="NCBI Taxonomy" id="113614"/>
    <lineage>
        <taxon>Eukaryota</taxon>
        <taxon>Fungi</taxon>
        <taxon>Dikarya</taxon>
        <taxon>Ascomycota</taxon>
        <taxon>Pezizomycotina</taxon>
        <taxon>Sordariomycetes</taxon>
        <taxon>Sordariomycetidae</taxon>
        <taxon>Sordariales</taxon>
        <taxon>Chaetomiaceae</taxon>
        <taxon>Parathielavia</taxon>
    </lineage>
</organism>
<proteinExistence type="predicted"/>
<evidence type="ECO:0000313" key="4">
    <source>
        <dbReference type="Proteomes" id="UP001305647"/>
    </source>
</evidence>
<reference evidence="3" key="1">
    <citation type="journal article" date="2023" name="Mol. Phylogenet. Evol.">
        <title>Genome-scale phylogeny and comparative genomics of the fungal order Sordariales.</title>
        <authorList>
            <person name="Hensen N."/>
            <person name="Bonometti L."/>
            <person name="Westerberg I."/>
            <person name="Brannstrom I.O."/>
            <person name="Guillou S."/>
            <person name="Cros-Aarteil S."/>
            <person name="Calhoun S."/>
            <person name="Haridas S."/>
            <person name="Kuo A."/>
            <person name="Mondo S."/>
            <person name="Pangilinan J."/>
            <person name="Riley R."/>
            <person name="LaButti K."/>
            <person name="Andreopoulos B."/>
            <person name="Lipzen A."/>
            <person name="Chen C."/>
            <person name="Yan M."/>
            <person name="Daum C."/>
            <person name="Ng V."/>
            <person name="Clum A."/>
            <person name="Steindorff A."/>
            <person name="Ohm R.A."/>
            <person name="Martin F."/>
            <person name="Silar P."/>
            <person name="Natvig D.O."/>
            <person name="Lalanne C."/>
            <person name="Gautier V."/>
            <person name="Ament-Velasquez S.L."/>
            <person name="Kruys A."/>
            <person name="Hutchinson M.I."/>
            <person name="Powell A.J."/>
            <person name="Barry K."/>
            <person name="Miller A.N."/>
            <person name="Grigoriev I.V."/>
            <person name="Debuchy R."/>
            <person name="Gladieux P."/>
            <person name="Hiltunen Thoren M."/>
            <person name="Johannesson H."/>
        </authorList>
    </citation>
    <scope>NUCLEOTIDE SEQUENCE</scope>
    <source>
        <strain evidence="3">CBS 757.83</strain>
    </source>
</reference>
<feature type="compositionally biased region" description="Acidic residues" evidence="2">
    <location>
        <begin position="147"/>
        <end position="157"/>
    </location>
</feature>
<keyword evidence="4" id="KW-1185">Reference proteome</keyword>
<evidence type="ECO:0000313" key="3">
    <source>
        <dbReference type="EMBL" id="KAK4105442.1"/>
    </source>
</evidence>
<feature type="region of interest" description="Disordered" evidence="2">
    <location>
        <begin position="40"/>
        <end position="63"/>
    </location>
</feature>
<feature type="compositionally biased region" description="Acidic residues" evidence="2">
    <location>
        <begin position="98"/>
        <end position="108"/>
    </location>
</feature>
<dbReference type="EMBL" id="MU863625">
    <property type="protein sequence ID" value="KAK4105442.1"/>
    <property type="molecule type" value="Genomic_DNA"/>
</dbReference>
<dbReference type="AlphaFoldDB" id="A0AAN6QDZ8"/>
<feature type="compositionally biased region" description="Polar residues" evidence="2">
    <location>
        <begin position="267"/>
        <end position="279"/>
    </location>
</feature>
<name>A0AAN6QDZ8_9PEZI</name>
<dbReference type="Proteomes" id="UP001305647">
    <property type="component" value="Unassembled WGS sequence"/>
</dbReference>
<sequence length="359" mass="38482">MLRRPLTVLSLSPEDIADFEDRAADRASAAELKIRKQTSEVRARARYEPSPAGAALGRPAHTTPAVGPAAVRYNRVTGAVEHQALRPLVSPPHHQFTDDEEESEDSEVDTSYYARAQAQAARVPSFGRGQISPAPPPAPRPRRQSDDEYDSGVDNDAPDFTRTPTPPRREPRLRAQAAVTFDREGDAPAAPARESRPRGARGHSAAASSPPPRETRLRGLQHQQQQDQAATATPHLTTTAEPRHHSCSTTTTATGPGARNALPQPRAATTSHHNNSNRFTGSLWRTGICICTNINISISSTTTTINSTTISSSRSTPHRSSRHARAKALAPEQGRAHGACCAAEGEGSDASLSVNNVRA</sequence>
<reference evidence="3" key="2">
    <citation type="submission" date="2023-05" db="EMBL/GenBank/DDBJ databases">
        <authorList>
            <consortium name="Lawrence Berkeley National Laboratory"/>
            <person name="Steindorff A."/>
            <person name="Hensen N."/>
            <person name="Bonometti L."/>
            <person name="Westerberg I."/>
            <person name="Brannstrom I.O."/>
            <person name="Guillou S."/>
            <person name="Cros-Aarteil S."/>
            <person name="Calhoun S."/>
            <person name="Haridas S."/>
            <person name="Kuo A."/>
            <person name="Mondo S."/>
            <person name="Pangilinan J."/>
            <person name="Riley R."/>
            <person name="Labutti K."/>
            <person name="Andreopoulos B."/>
            <person name="Lipzen A."/>
            <person name="Chen C."/>
            <person name="Yanf M."/>
            <person name="Daum C."/>
            <person name="Ng V."/>
            <person name="Clum A."/>
            <person name="Ohm R."/>
            <person name="Martin F."/>
            <person name="Silar P."/>
            <person name="Natvig D."/>
            <person name="Lalanne C."/>
            <person name="Gautier V."/>
            <person name="Ament-Velasquez S.L."/>
            <person name="Kruys A."/>
            <person name="Hutchinson M.I."/>
            <person name="Powell A.J."/>
            <person name="Barry K."/>
            <person name="Miller A.N."/>
            <person name="Grigoriev I.V."/>
            <person name="Debuchy R."/>
            <person name="Gladieux P."/>
            <person name="Thoren M.H."/>
            <person name="Johannesson H."/>
        </authorList>
    </citation>
    <scope>NUCLEOTIDE SEQUENCE</scope>
    <source>
        <strain evidence="3">CBS 757.83</strain>
    </source>
</reference>